<dbReference type="SUPFAM" id="SSF52091">
    <property type="entry name" value="SpoIIaa-like"/>
    <property type="match status" value="1"/>
</dbReference>
<evidence type="ECO:0000256" key="1">
    <source>
        <dbReference type="ARBA" id="ARBA00009013"/>
    </source>
</evidence>
<dbReference type="EMBL" id="CP032695">
    <property type="protein sequence ID" value="AYG61903.1"/>
    <property type="molecule type" value="Genomic_DNA"/>
</dbReference>
<gene>
    <name evidence="4" type="ORF">CCGE525_23850</name>
</gene>
<comment type="similarity">
    <text evidence="1 2">Belongs to the anti-sigma-factor antagonist family.</text>
</comment>
<sequence length="122" mass="13095">MLELADSFENGATIVHASGKLDTLTAKSFETHLRAHVETGSGPLLVDMQAIDYVSSFGLRSLLIIAKQMAPYGRKFILFSPNTSVLEVLRVSGFLRIISVADSKATALADISEAAVSDEQPN</sequence>
<evidence type="ECO:0000256" key="2">
    <source>
        <dbReference type="RuleBase" id="RU003749"/>
    </source>
</evidence>
<evidence type="ECO:0000313" key="5">
    <source>
        <dbReference type="Proteomes" id="UP000282195"/>
    </source>
</evidence>
<dbReference type="PANTHER" id="PTHR33495:SF14">
    <property type="entry name" value="ANTI-SIGMA FACTOR ANTAGONIST"/>
    <property type="match status" value="1"/>
</dbReference>
<organism evidence="4 5">
    <name type="scientific">Rhizobium jaguaris</name>
    <dbReference type="NCBI Taxonomy" id="1312183"/>
    <lineage>
        <taxon>Bacteria</taxon>
        <taxon>Pseudomonadati</taxon>
        <taxon>Pseudomonadota</taxon>
        <taxon>Alphaproteobacteria</taxon>
        <taxon>Hyphomicrobiales</taxon>
        <taxon>Rhizobiaceae</taxon>
        <taxon>Rhizobium/Agrobacterium group</taxon>
        <taxon>Rhizobium</taxon>
    </lineage>
</organism>
<accession>A0A387FU19</accession>
<dbReference type="PROSITE" id="PS50801">
    <property type="entry name" value="STAS"/>
    <property type="match status" value="1"/>
</dbReference>
<dbReference type="RefSeq" id="WP_120706840.1">
    <property type="nucleotide sequence ID" value="NZ_CP032695.1"/>
</dbReference>
<keyword evidence="4" id="KW-0614">Plasmid</keyword>
<dbReference type="GO" id="GO:0043856">
    <property type="term" value="F:anti-sigma factor antagonist activity"/>
    <property type="evidence" value="ECO:0007669"/>
    <property type="project" value="InterPro"/>
</dbReference>
<evidence type="ECO:0000313" key="4">
    <source>
        <dbReference type="EMBL" id="AYG61903.1"/>
    </source>
</evidence>
<dbReference type="AlphaFoldDB" id="A0A387FU19"/>
<dbReference type="NCBIfam" id="TIGR00377">
    <property type="entry name" value="ant_ant_sig"/>
    <property type="match status" value="1"/>
</dbReference>
<dbReference type="PANTHER" id="PTHR33495">
    <property type="entry name" value="ANTI-SIGMA FACTOR ANTAGONIST TM_1081-RELATED-RELATED"/>
    <property type="match status" value="1"/>
</dbReference>
<evidence type="ECO:0000259" key="3">
    <source>
        <dbReference type="PROSITE" id="PS50801"/>
    </source>
</evidence>
<dbReference type="OrthoDB" id="280847at2"/>
<geneLocation type="plasmid" evidence="5">
    <name>prccge525c</name>
</geneLocation>
<feature type="domain" description="STAS" evidence="3">
    <location>
        <begin position="10"/>
        <end position="111"/>
    </location>
</feature>
<reference evidence="4 5" key="1">
    <citation type="submission" date="2018-10" db="EMBL/GenBank/DDBJ databases">
        <title>Rhizobium etli, R. leguminosarum and a new Rhizobium genospecies from Phaseolus dumosus.</title>
        <authorList>
            <person name="Ramirez-Puebla S.T."/>
            <person name="Rogel-Hernandez M.A."/>
            <person name="Guerrero G."/>
            <person name="Ormeno-Orrillo E."/>
            <person name="Martinez-Romero J.C."/>
            <person name="Negrete-Yankelevich S."/>
            <person name="Martinez-Romero E."/>
        </authorList>
    </citation>
    <scope>NUCLEOTIDE SEQUENCE [LARGE SCALE GENOMIC DNA]</scope>
    <source>
        <strain evidence="4 5">CCGE525</strain>
        <plasmid evidence="5">prccge525c</plasmid>
    </source>
</reference>
<dbReference type="KEGG" id="rjg:CCGE525_23850"/>
<name>A0A387FU19_9HYPH</name>
<dbReference type="Pfam" id="PF01740">
    <property type="entry name" value="STAS"/>
    <property type="match status" value="1"/>
</dbReference>
<dbReference type="InterPro" id="IPR036513">
    <property type="entry name" value="STAS_dom_sf"/>
</dbReference>
<keyword evidence="5" id="KW-1185">Reference proteome</keyword>
<dbReference type="Gene3D" id="3.30.750.24">
    <property type="entry name" value="STAS domain"/>
    <property type="match status" value="1"/>
</dbReference>
<dbReference type="CDD" id="cd07043">
    <property type="entry name" value="STAS_anti-anti-sigma_factors"/>
    <property type="match status" value="1"/>
</dbReference>
<dbReference type="Proteomes" id="UP000282195">
    <property type="component" value="Plasmid pRCCGE525c"/>
</dbReference>
<dbReference type="InterPro" id="IPR003658">
    <property type="entry name" value="Anti-sigma_ant"/>
</dbReference>
<dbReference type="InterPro" id="IPR002645">
    <property type="entry name" value="STAS_dom"/>
</dbReference>
<proteinExistence type="inferred from homology"/>
<protein>
    <recommendedName>
        <fullName evidence="2">Anti-sigma factor antagonist</fullName>
    </recommendedName>
</protein>